<sequence length="53" mass="6120">MAGSYQNLVYSDYYAVGLSFSRIWYCIFSSEDLNFTFLQSLPSYFLSSCPCSF</sequence>
<gene>
    <name evidence="1" type="ORF">KFK09_009944</name>
</gene>
<dbReference type="AlphaFoldDB" id="A0A8T3BKS1"/>
<keyword evidence="2" id="KW-1185">Reference proteome</keyword>
<protein>
    <submittedName>
        <fullName evidence="1">Uncharacterized protein</fullName>
    </submittedName>
</protein>
<proteinExistence type="predicted"/>
<evidence type="ECO:0000313" key="1">
    <source>
        <dbReference type="EMBL" id="KAI0513912.1"/>
    </source>
</evidence>
<dbReference type="EMBL" id="JAGYWB010000008">
    <property type="protein sequence ID" value="KAI0513912.1"/>
    <property type="molecule type" value="Genomic_DNA"/>
</dbReference>
<accession>A0A8T3BKS1</accession>
<organism evidence="1 2">
    <name type="scientific">Dendrobium nobile</name>
    <name type="common">Orchid</name>
    <dbReference type="NCBI Taxonomy" id="94219"/>
    <lineage>
        <taxon>Eukaryota</taxon>
        <taxon>Viridiplantae</taxon>
        <taxon>Streptophyta</taxon>
        <taxon>Embryophyta</taxon>
        <taxon>Tracheophyta</taxon>
        <taxon>Spermatophyta</taxon>
        <taxon>Magnoliopsida</taxon>
        <taxon>Liliopsida</taxon>
        <taxon>Asparagales</taxon>
        <taxon>Orchidaceae</taxon>
        <taxon>Epidendroideae</taxon>
        <taxon>Malaxideae</taxon>
        <taxon>Dendrobiinae</taxon>
        <taxon>Dendrobium</taxon>
    </lineage>
</organism>
<dbReference type="Proteomes" id="UP000829196">
    <property type="component" value="Unassembled WGS sequence"/>
</dbReference>
<comment type="caution">
    <text evidence="1">The sequence shown here is derived from an EMBL/GenBank/DDBJ whole genome shotgun (WGS) entry which is preliminary data.</text>
</comment>
<evidence type="ECO:0000313" key="2">
    <source>
        <dbReference type="Proteomes" id="UP000829196"/>
    </source>
</evidence>
<name>A0A8T3BKS1_DENNO</name>
<reference evidence="1" key="1">
    <citation type="journal article" date="2022" name="Front. Genet.">
        <title>Chromosome-Scale Assembly of the Dendrobium nobile Genome Provides Insights Into the Molecular Mechanism of the Biosynthesis of the Medicinal Active Ingredient of Dendrobium.</title>
        <authorList>
            <person name="Xu Q."/>
            <person name="Niu S.-C."/>
            <person name="Li K.-L."/>
            <person name="Zheng P.-J."/>
            <person name="Zhang X.-J."/>
            <person name="Jia Y."/>
            <person name="Liu Y."/>
            <person name="Niu Y.-X."/>
            <person name="Yu L.-H."/>
            <person name="Chen D.-F."/>
            <person name="Zhang G.-Q."/>
        </authorList>
    </citation>
    <scope>NUCLEOTIDE SEQUENCE</scope>
    <source>
        <tissue evidence="1">Leaf</tissue>
    </source>
</reference>